<proteinExistence type="predicted"/>
<name>A6LAQ8_PARD8</name>
<protein>
    <submittedName>
        <fullName evidence="1">Uncharacterized protein</fullName>
    </submittedName>
</protein>
<reference evidence="1 2" key="1">
    <citation type="journal article" date="2007" name="PLoS Biol.">
        <title>Evolution of symbiotic bacteria in the distal human intestine.</title>
        <authorList>
            <person name="Xu J."/>
            <person name="Mahowald M.A."/>
            <person name="Ley R.E."/>
            <person name="Lozupone C.A."/>
            <person name="Hamady M."/>
            <person name="Martens E.C."/>
            <person name="Henrissat B."/>
            <person name="Coutinho P.M."/>
            <person name="Minx P."/>
            <person name="Latreille P."/>
            <person name="Cordum H."/>
            <person name="Van Brunt A."/>
            <person name="Kim K."/>
            <person name="Fulton R.S."/>
            <person name="Fulton L.A."/>
            <person name="Clifton S.W."/>
            <person name="Wilson R.K."/>
            <person name="Knight R.D."/>
            <person name="Gordon J.I."/>
        </authorList>
    </citation>
    <scope>NUCLEOTIDE SEQUENCE [LARGE SCALE GENOMIC DNA]</scope>
    <source>
        <strain evidence="2">ATCC 8503 / DSM 20701 / CIP 104284 / JCM 5825 / NCTC 11152</strain>
    </source>
</reference>
<gene>
    <name evidence="1" type="ordered locus">BDI_1006</name>
</gene>
<dbReference type="STRING" id="435591.BDI_1006"/>
<sequence>MACHQFSLLVIHVCLHRANAVAIPDLLDSGLLDTDHFRYGSVLNHDAVDTRPVHVEGFLGHGLHARHLRIGLDAGQVQGDGIVAEGIAYLDIGGKLEGCSGHGYLHALHDLSYQRLGIVGHRAILHLECLCHRLLEHRVLFIVHHHHRVGNGAVVRVSRHLCSGSLRVTVDLSFLVLVGVSQFHAFLM</sequence>
<dbReference type="KEGG" id="pdi:BDI_1006"/>
<accession>A6LAQ8</accession>
<dbReference type="Proteomes" id="UP000000566">
    <property type="component" value="Chromosome"/>
</dbReference>
<organism evidence="1 2">
    <name type="scientific">Parabacteroides distasonis (strain ATCC 8503 / DSM 20701 / CIP 104284 / JCM 5825 / NCTC 11152)</name>
    <dbReference type="NCBI Taxonomy" id="435591"/>
    <lineage>
        <taxon>Bacteria</taxon>
        <taxon>Pseudomonadati</taxon>
        <taxon>Bacteroidota</taxon>
        <taxon>Bacteroidia</taxon>
        <taxon>Bacteroidales</taxon>
        <taxon>Tannerellaceae</taxon>
        <taxon>Parabacteroides</taxon>
    </lineage>
</organism>
<evidence type="ECO:0000313" key="2">
    <source>
        <dbReference type="Proteomes" id="UP000000566"/>
    </source>
</evidence>
<dbReference type="AlphaFoldDB" id="A6LAQ8"/>
<dbReference type="PaxDb" id="435591-BDI_1006"/>
<evidence type="ECO:0000313" key="1">
    <source>
        <dbReference type="EMBL" id="ABR42772.1"/>
    </source>
</evidence>
<dbReference type="EMBL" id="CP000140">
    <property type="protein sequence ID" value="ABR42772.1"/>
    <property type="molecule type" value="Genomic_DNA"/>
</dbReference>
<dbReference type="HOGENOM" id="CLU_1439800_0_0_10"/>
<keyword evidence="2" id="KW-1185">Reference proteome</keyword>